<dbReference type="Gene3D" id="3.10.450.10">
    <property type="match status" value="1"/>
</dbReference>
<dbReference type="EMBL" id="JNBS01002000">
    <property type="protein sequence ID" value="OQR95955.1"/>
    <property type="molecule type" value="Genomic_DNA"/>
</dbReference>
<protein>
    <submittedName>
        <fullName evidence="1">Uncharacterized protein</fullName>
    </submittedName>
</protein>
<comment type="caution">
    <text evidence="1">The sequence shown here is derived from an EMBL/GenBank/DDBJ whole genome shotgun (WGS) entry which is preliminary data.</text>
</comment>
<reference evidence="1 2" key="1">
    <citation type="journal article" date="2014" name="Genome Biol. Evol.">
        <title>The secreted proteins of Achlya hypogyna and Thraustotheca clavata identify the ancestral oomycete secretome and reveal gene acquisitions by horizontal gene transfer.</title>
        <authorList>
            <person name="Misner I."/>
            <person name="Blouin N."/>
            <person name="Leonard G."/>
            <person name="Richards T.A."/>
            <person name="Lane C.E."/>
        </authorList>
    </citation>
    <scope>NUCLEOTIDE SEQUENCE [LARGE SCALE GENOMIC DNA]</scope>
    <source>
        <strain evidence="1 2">ATCC 34112</strain>
    </source>
</reference>
<organism evidence="1 2">
    <name type="scientific">Thraustotheca clavata</name>
    <dbReference type="NCBI Taxonomy" id="74557"/>
    <lineage>
        <taxon>Eukaryota</taxon>
        <taxon>Sar</taxon>
        <taxon>Stramenopiles</taxon>
        <taxon>Oomycota</taxon>
        <taxon>Saprolegniomycetes</taxon>
        <taxon>Saprolegniales</taxon>
        <taxon>Achlyaceae</taxon>
        <taxon>Thraustotheca</taxon>
    </lineage>
</organism>
<evidence type="ECO:0000313" key="1">
    <source>
        <dbReference type="EMBL" id="OQR95955.1"/>
    </source>
</evidence>
<dbReference type="Proteomes" id="UP000243217">
    <property type="component" value="Unassembled WGS sequence"/>
</dbReference>
<accession>A0A1V9ZD80</accession>
<sequence length="147" mass="17251">MTRREYRHATDPVIVQAAEFAVDELKKLSDTGIYSTLSLKAIRSGATKKADYHDNIYMTIELASPYFKSGKESEVYEIVVMEALDGDRRKSFAIDNFPEMDEDALEMFWIEMVERKRRNRRDIFEKWTAEAKQNMPQTVPTHYKDEL</sequence>
<name>A0A1V9ZD80_9STRA</name>
<keyword evidence="2" id="KW-1185">Reference proteome</keyword>
<gene>
    <name evidence="1" type="ORF">THRCLA_22040</name>
</gene>
<dbReference type="OrthoDB" id="206865at2759"/>
<proteinExistence type="predicted"/>
<evidence type="ECO:0000313" key="2">
    <source>
        <dbReference type="Proteomes" id="UP000243217"/>
    </source>
</evidence>
<dbReference type="AlphaFoldDB" id="A0A1V9ZD80"/>